<proteinExistence type="predicted"/>
<keyword evidence="3" id="KW-1185">Reference proteome</keyword>
<dbReference type="Proteomes" id="UP001234178">
    <property type="component" value="Unassembled WGS sequence"/>
</dbReference>
<gene>
    <name evidence="2" type="ORF">OUZ56_015169</name>
</gene>
<evidence type="ECO:0000313" key="2">
    <source>
        <dbReference type="EMBL" id="KAK4026150.1"/>
    </source>
</evidence>
<reference evidence="2 3" key="1">
    <citation type="journal article" date="2023" name="Nucleic Acids Res.">
        <title>The hologenome of Daphnia magna reveals possible DNA methylation and microbiome-mediated evolution of the host genome.</title>
        <authorList>
            <person name="Chaturvedi A."/>
            <person name="Li X."/>
            <person name="Dhandapani V."/>
            <person name="Marshall H."/>
            <person name="Kissane S."/>
            <person name="Cuenca-Cambronero M."/>
            <person name="Asole G."/>
            <person name="Calvet F."/>
            <person name="Ruiz-Romero M."/>
            <person name="Marangio P."/>
            <person name="Guigo R."/>
            <person name="Rago D."/>
            <person name="Mirbahai L."/>
            <person name="Eastwood N."/>
            <person name="Colbourne J.K."/>
            <person name="Zhou J."/>
            <person name="Mallon E."/>
            <person name="Orsini L."/>
        </authorList>
    </citation>
    <scope>NUCLEOTIDE SEQUENCE [LARGE SCALE GENOMIC DNA]</scope>
    <source>
        <strain evidence="2">LRV0_1</strain>
    </source>
</reference>
<feature type="region of interest" description="Disordered" evidence="1">
    <location>
        <begin position="1"/>
        <end position="28"/>
    </location>
</feature>
<evidence type="ECO:0000313" key="3">
    <source>
        <dbReference type="Proteomes" id="UP001234178"/>
    </source>
</evidence>
<dbReference type="EMBL" id="JAOYFB010000038">
    <property type="protein sequence ID" value="KAK4026150.1"/>
    <property type="molecule type" value="Genomic_DNA"/>
</dbReference>
<accession>A0ABR0AM19</accession>
<feature type="compositionally biased region" description="Basic and acidic residues" evidence="1">
    <location>
        <begin position="1"/>
        <end position="10"/>
    </location>
</feature>
<name>A0ABR0AM19_9CRUS</name>
<comment type="caution">
    <text evidence="2">The sequence shown here is derived from an EMBL/GenBank/DDBJ whole genome shotgun (WGS) entry which is preliminary data.</text>
</comment>
<protein>
    <submittedName>
        <fullName evidence="2">Uncharacterized protein</fullName>
    </submittedName>
</protein>
<evidence type="ECO:0000256" key="1">
    <source>
        <dbReference type="SAM" id="MobiDB-lite"/>
    </source>
</evidence>
<sequence length="88" mass="10425">MIHVNKDDSVIRSPAAQTRRKNLLAVTRQRDDRNPANISWFGGEQRCDIDLYNHHRCATTSDVYDRRKEEKFDKNNTRRLSPRNVNEL</sequence>
<organism evidence="2 3">
    <name type="scientific">Daphnia magna</name>
    <dbReference type="NCBI Taxonomy" id="35525"/>
    <lineage>
        <taxon>Eukaryota</taxon>
        <taxon>Metazoa</taxon>
        <taxon>Ecdysozoa</taxon>
        <taxon>Arthropoda</taxon>
        <taxon>Crustacea</taxon>
        <taxon>Branchiopoda</taxon>
        <taxon>Diplostraca</taxon>
        <taxon>Cladocera</taxon>
        <taxon>Anomopoda</taxon>
        <taxon>Daphniidae</taxon>
        <taxon>Daphnia</taxon>
    </lineage>
</organism>